<dbReference type="PANTHER" id="PTHR13369">
    <property type="match status" value="1"/>
</dbReference>
<name>A0A0S7BR49_9BACT</name>
<dbReference type="EMBL" id="DF968182">
    <property type="protein sequence ID" value="GAP43285.1"/>
    <property type="molecule type" value="Genomic_DNA"/>
</dbReference>
<sequence>MPSEENIIRLLSLLNESYGNSTLIKLTLSNKRSRSSDLNNVFIRPVVIREQALLQFTYRHATRDITSNYPAGEAAGKIEELLKETFMNADLFTAEADYTLLSNKKGNSKLLKKAASSSELPLYRHDKLKRRLIPTENNVYLRELGVLTNDWKVKAGMEDKFRQINRYVELVEDVLRNAALPGHFSIADMGSGKGYLTFALYDHLSRNSGASFSITGVELRQALVDTCNNIAKKAGFDHLHFITGSIAEAGLTEPNVLIALHACDTATDEALYRGITSGAEVIMVAPCCHKQIRKQINPPNVLKEITRYGIFEERQAETLTDTIRALILEAWGYKTSVAEFISTEHTPKNVMLSGLRKKVRTLPDPAVVKKISELKQQFGIKYHHLEQLLGML</sequence>
<feature type="domain" description="Methyltransferase" evidence="1">
    <location>
        <begin position="159"/>
        <end position="295"/>
    </location>
</feature>
<keyword evidence="2" id="KW-0489">Methyltransferase</keyword>
<dbReference type="RefSeq" id="WP_062040180.1">
    <property type="nucleotide sequence ID" value="NZ_DF968182.1"/>
</dbReference>
<dbReference type="SUPFAM" id="SSF53335">
    <property type="entry name" value="S-adenosyl-L-methionine-dependent methyltransferases"/>
    <property type="match status" value="1"/>
</dbReference>
<protein>
    <submittedName>
        <fullName evidence="2">Protein containing methyltransferase domain</fullName>
    </submittedName>
</protein>
<dbReference type="PANTHER" id="PTHR13369:SF3">
    <property type="entry name" value="METHYLTRANSFERASE DOMAIN-CONTAINING PROTEIN"/>
    <property type="match status" value="1"/>
</dbReference>
<dbReference type="Proteomes" id="UP000053091">
    <property type="component" value="Unassembled WGS sequence"/>
</dbReference>
<dbReference type="GO" id="GO:0005737">
    <property type="term" value="C:cytoplasm"/>
    <property type="evidence" value="ECO:0007669"/>
    <property type="project" value="TreeGrafter"/>
</dbReference>
<dbReference type="PATRIC" id="fig|1678841.3.peg.1611"/>
<dbReference type="Gene3D" id="3.40.50.150">
    <property type="entry name" value="Vaccinia Virus protein VP39"/>
    <property type="match status" value="1"/>
</dbReference>
<dbReference type="STRING" id="1678841.TBC1_111436"/>
<dbReference type="GO" id="GO:0008168">
    <property type="term" value="F:methyltransferase activity"/>
    <property type="evidence" value="ECO:0007669"/>
    <property type="project" value="UniProtKB-KW"/>
</dbReference>
<keyword evidence="3" id="KW-1185">Reference proteome</keyword>
<dbReference type="AlphaFoldDB" id="A0A0S7BR49"/>
<gene>
    <name evidence="2" type="ORF">TBC1_111436</name>
</gene>
<proteinExistence type="predicted"/>
<accession>A0A0S7BR49</accession>
<dbReference type="Pfam" id="PF13679">
    <property type="entry name" value="Methyltransf_32"/>
    <property type="match status" value="1"/>
</dbReference>
<keyword evidence="2" id="KW-0808">Transferase</keyword>
<dbReference type="InterPro" id="IPR029063">
    <property type="entry name" value="SAM-dependent_MTases_sf"/>
</dbReference>
<evidence type="ECO:0000259" key="1">
    <source>
        <dbReference type="Pfam" id="PF13679"/>
    </source>
</evidence>
<evidence type="ECO:0000313" key="2">
    <source>
        <dbReference type="EMBL" id="GAP43285.1"/>
    </source>
</evidence>
<evidence type="ECO:0000313" key="3">
    <source>
        <dbReference type="Proteomes" id="UP000053091"/>
    </source>
</evidence>
<dbReference type="GO" id="GO:0032259">
    <property type="term" value="P:methylation"/>
    <property type="evidence" value="ECO:0007669"/>
    <property type="project" value="UniProtKB-KW"/>
</dbReference>
<reference evidence="2" key="1">
    <citation type="journal article" date="2015" name="Genome Announc.">
        <title>Draft Genome Sequence of Bacteroidales Strain TBC1, a Novel Isolate from a Methanogenic Wastewater Treatment System.</title>
        <authorList>
            <person name="Tourlousse D.M."/>
            <person name="Matsuura N."/>
            <person name="Sun L."/>
            <person name="Toyonaga M."/>
            <person name="Kuroda K."/>
            <person name="Ohashi A."/>
            <person name="Cruz R."/>
            <person name="Yamaguchi T."/>
            <person name="Sekiguchi Y."/>
        </authorList>
    </citation>
    <scope>NUCLEOTIDE SEQUENCE [LARGE SCALE GENOMIC DNA]</scope>
    <source>
        <strain evidence="2">TBC1</strain>
    </source>
</reference>
<dbReference type="OrthoDB" id="5502211at2"/>
<organism evidence="2">
    <name type="scientific">Lentimicrobium saccharophilum</name>
    <dbReference type="NCBI Taxonomy" id="1678841"/>
    <lineage>
        <taxon>Bacteria</taxon>
        <taxon>Pseudomonadati</taxon>
        <taxon>Bacteroidota</taxon>
        <taxon>Bacteroidia</taxon>
        <taxon>Bacteroidales</taxon>
        <taxon>Lentimicrobiaceae</taxon>
        <taxon>Lentimicrobium</taxon>
    </lineage>
</organism>
<dbReference type="InterPro" id="IPR025714">
    <property type="entry name" value="Methyltranfer_dom"/>
</dbReference>